<evidence type="ECO:0000259" key="4">
    <source>
        <dbReference type="SMART" id="SM00382"/>
    </source>
</evidence>
<comment type="similarity">
    <text evidence="1">Belongs to the AAA ATPase family.</text>
</comment>
<dbReference type="RefSeq" id="WP_201687226.1">
    <property type="nucleotide sequence ID" value="NZ_JAEQND010000001.1"/>
</dbReference>
<dbReference type="SMART" id="SM00382">
    <property type="entry name" value="AAA"/>
    <property type="match status" value="1"/>
</dbReference>
<feature type="domain" description="AAA+ ATPase" evidence="4">
    <location>
        <begin position="429"/>
        <end position="561"/>
    </location>
</feature>
<gene>
    <name evidence="5" type="ORF">JI746_02720</name>
</gene>
<keyword evidence="2" id="KW-0547">Nucleotide-binding</keyword>
<dbReference type="CDD" id="cd19481">
    <property type="entry name" value="RecA-like_protease"/>
    <property type="match status" value="1"/>
</dbReference>
<keyword evidence="6" id="KW-1185">Reference proteome</keyword>
<evidence type="ECO:0000256" key="1">
    <source>
        <dbReference type="ARBA" id="ARBA00006914"/>
    </source>
</evidence>
<dbReference type="Gene3D" id="3.40.50.300">
    <property type="entry name" value="P-loop containing nucleotide triphosphate hydrolases"/>
    <property type="match status" value="1"/>
</dbReference>
<dbReference type="PANTHER" id="PTHR23073">
    <property type="entry name" value="26S PROTEASOME REGULATORY SUBUNIT"/>
    <property type="match status" value="1"/>
</dbReference>
<dbReference type="Pfam" id="PF00004">
    <property type="entry name" value="AAA"/>
    <property type="match status" value="1"/>
</dbReference>
<reference evidence="5 6" key="1">
    <citation type="journal article" date="2017" name="Int. J. Syst. Evol. Microbiol.">
        <title>Ramlibacter alkalitolerans sp. nov., alkali-tolerant bacterium isolated from soil of ginseng.</title>
        <authorList>
            <person name="Lee D.H."/>
            <person name="Cha C.J."/>
        </authorList>
    </citation>
    <scope>NUCLEOTIDE SEQUENCE [LARGE SCALE GENOMIC DNA]</scope>
    <source>
        <strain evidence="5 6">KACC 19305</strain>
    </source>
</reference>
<dbReference type="SUPFAM" id="SSF52540">
    <property type="entry name" value="P-loop containing nucleoside triphosphate hydrolases"/>
    <property type="match status" value="1"/>
</dbReference>
<dbReference type="InterPro" id="IPR027417">
    <property type="entry name" value="P-loop_NTPase"/>
</dbReference>
<name>A0ABS1JIF8_9BURK</name>
<evidence type="ECO:0000256" key="2">
    <source>
        <dbReference type="ARBA" id="ARBA00022741"/>
    </source>
</evidence>
<evidence type="ECO:0000313" key="5">
    <source>
        <dbReference type="EMBL" id="MBL0424008.1"/>
    </source>
</evidence>
<protein>
    <submittedName>
        <fullName evidence="5">ATP-binding protein</fullName>
    </submittedName>
</protein>
<dbReference type="Proteomes" id="UP000622707">
    <property type="component" value="Unassembled WGS sequence"/>
</dbReference>
<keyword evidence="3 5" id="KW-0067">ATP-binding</keyword>
<sequence length="644" mass="68446">MNAPQPTALLQAAPLHVLALAALRDTRPDAASGPEAAWLDQAVRSHTPSPEGLQRWLAEAPAHEQLLHGLARALRLGTAELLGVALCMAVELDPMVGRVLAWLQAPVAGSRPTVGLVLAAAERLGADDGPAQLLEGAAFECGLLQFEADEARPHPLPERTLLVPLPLVLALRDGRSRWPGVRTGAGSATPVPSLAQAAQAQARALAAAPGTLAVRSGDAGAARAAAALVARAFGREPAFFEQEPAPGAGLWLTLCGLLPVLCLDLGPGESRRLRPLPAYRGPVLLATGCEGSFEHESQAVTAWRVPLPQAPERALLWTAMLQDPALAQRLGRQYRHDAERIVQLGRAARYHASLHGEAVAAHHVAEAARSTAPARLGTVAELLPEPIAQDVLIVPPSLRQHLLALRHRCEGREGLADGLGASTRARYRPGVRALLVGPSGTGKTLAAGWLATQLGLPLYRVDLAAVSSKYIGETEKNLAQLFARAEHDEVVLLFDEADALFGKRTEVRESTDRFANAQTNYLLERIESFEGIALLASNSRSRFDSAFTRRLDAILEFPQPGPQERRALWLGHLGTQHGLGDHELNQLAGSCELAGGHIRNMVLAAAARARAAQRAVAYEDVLHAVAAECRKLGRQPPTGLPAEG</sequence>
<evidence type="ECO:0000313" key="6">
    <source>
        <dbReference type="Proteomes" id="UP000622707"/>
    </source>
</evidence>
<dbReference type="InterPro" id="IPR003959">
    <property type="entry name" value="ATPase_AAA_core"/>
</dbReference>
<dbReference type="InterPro" id="IPR050221">
    <property type="entry name" value="26S_Proteasome_ATPase"/>
</dbReference>
<dbReference type="GO" id="GO:0005524">
    <property type="term" value="F:ATP binding"/>
    <property type="evidence" value="ECO:0007669"/>
    <property type="project" value="UniProtKB-KW"/>
</dbReference>
<organism evidence="5 6">
    <name type="scientific">Ramlibacter alkalitolerans</name>
    <dbReference type="NCBI Taxonomy" id="2039631"/>
    <lineage>
        <taxon>Bacteria</taxon>
        <taxon>Pseudomonadati</taxon>
        <taxon>Pseudomonadota</taxon>
        <taxon>Betaproteobacteria</taxon>
        <taxon>Burkholderiales</taxon>
        <taxon>Comamonadaceae</taxon>
        <taxon>Ramlibacter</taxon>
    </lineage>
</organism>
<accession>A0ABS1JIF8</accession>
<proteinExistence type="inferred from homology"/>
<comment type="caution">
    <text evidence="5">The sequence shown here is derived from an EMBL/GenBank/DDBJ whole genome shotgun (WGS) entry which is preliminary data.</text>
</comment>
<evidence type="ECO:0000256" key="3">
    <source>
        <dbReference type="ARBA" id="ARBA00022840"/>
    </source>
</evidence>
<dbReference type="EMBL" id="JAEQND010000001">
    <property type="protein sequence ID" value="MBL0424008.1"/>
    <property type="molecule type" value="Genomic_DNA"/>
</dbReference>
<dbReference type="InterPro" id="IPR003593">
    <property type="entry name" value="AAA+_ATPase"/>
</dbReference>